<reference evidence="2" key="1">
    <citation type="submission" date="2020-05" db="EMBL/GenBank/DDBJ databases">
        <authorList>
            <person name="Chiriac C."/>
            <person name="Salcher M."/>
            <person name="Ghai R."/>
            <person name="Kavagutti S V."/>
        </authorList>
    </citation>
    <scope>NUCLEOTIDE SEQUENCE</scope>
</reference>
<organism evidence="2">
    <name type="scientific">freshwater metagenome</name>
    <dbReference type="NCBI Taxonomy" id="449393"/>
    <lineage>
        <taxon>unclassified sequences</taxon>
        <taxon>metagenomes</taxon>
        <taxon>ecological metagenomes</taxon>
    </lineage>
</organism>
<dbReference type="AlphaFoldDB" id="A0A6J6VT78"/>
<sequence>MSRGRGRGWVWGQDRGRLWQTAGAAVGVLALGAGFEVARRRRVVAARTGAGDLSPFGSLRSSPRTVVTPDGVPLHVEVDEREEPVDGPRHKGPELTVVFVHGYALNLDCWHFQRAGYRGLVRTVFYDQRSHGRSGRAHHHHATIDQLGLDLEQVIEEVAPDGPVVVVGHSMGGMTIVALAEQRPHLFGDKIVGVGLVSTTAGGLDIGRILLPVAPAKLGGPLTARAMRTLRPGHRGVDAVRRIGAHVAEVFTDVFAFGDDVPASYIRFVDSMLSQTPFEVLSEFFPSLHGLDKFHAVETLAQVPTAIIGGTADRLTSIGHSRKLHSRIAGSVLTEAEGAGHMVIMERHEQVNAALDQLLAAAAERVTRR</sequence>
<dbReference type="InterPro" id="IPR000073">
    <property type="entry name" value="AB_hydrolase_1"/>
</dbReference>
<dbReference type="InterPro" id="IPR050471">
    <property type="entry name" value="AB_hydrolase"/>
</dbReference>
<name>A0A6J6VT78_9ZZZZ</name>
<dbReference type="PANTHER" id="PTHR43433:SF1">
    <property type="entry name" value="BLL5160 PROTEIN"/>
    <property type="match status" value="1"/>
</dbReference>
<dbReference type="SUPFAM" id="SSF53474">
    <property type="entry name" value="alpha/beta-Hydrolases"/>
    <property type="match status" value="1"/>
</dbReference>
<proteinExistence type="predicted"/>
<dbReference type="PANTHER" id="PTHR43433">
    <property type="entry name" value="HYDROLASE, ALPHA/BETA FOLD FAMILY PROTEIN"/>
    <property type="match status" value="1"/>
</dbReference>
<evidence type="ECO:0000313" key="2">
    <source>
        <dbReference type="EMBL" id="CAB4775742.1"/>
    </source>
</evidence>
<protein>
    <submittedName>
        <fullName evidence="2">Unannotated protein</fullName>
    </submittedName>
</protein>
<evidence type="ECO:0000259" key="1">
    <source>
        <dbReference type="Pfam" id="PF12697"/>
    </source>
</evidence>
<dbReference type="Gene3D" id="3.40.50.1820">
    <property type="entry name" value="alpha/beta hydrolase"/>
    <property type="match status" value="1"/>
</dbReference>
<feature type="domain" description="AB hydrolase-1" evidence="1">
    <location>
        <begin position="97"/>
        <end position="354"/>
    </location>
</feature>
<dbReference type="InterPro" id="IPR029058">
    <property type="entry name" value="AB_hydrolase_fold"/>
</dbReference>
<dbReference type="Pfam" id="PF12697">
    <property type="entry name" value="Abhydrolase_6"/>
    <property type="match status" value="1"/>
</dbReference>
<dbReference type="EMBL" id="CAEZYQ010000064">
    <property type="protein sequence ID" value="CAB4775742.1"/>
    <property type="molecule type" value="Genomic_DNA"/>
</dbReference>
<accession>A0A6J6VT78</accession>
<gene>
    <name evidence="2" type="ORF">UFOPK2761_03668</name>
</gene>